<evidence type="ECO:0000313" key="2">
    <source>
        <dbReference type="Proteomes" id="UP000091918"/>
    </source>
</evidence>
<keyword evidence="2" id="KW-1185">Reference proteome</keyword>
<evidence type="ECO:0000313" key="1">
    <source>
        <dbReference type="EMBL" id="OAX77766.1"/>
    </source>
</evidence>
<gene>
    <name evidence="1" type="ORF">ACJ72_07932</name>
</gene>
<reference evidence="1 2" key="1">
    <citation type="submission" date="2015-07" db="EMBL/GenBank/DDBJ databases">
        <title>Emmonsia species relationships and genome sequence.</title>
        <authorList>
            <person name="Cuomo C.A."/>
            <person name="Schwartz I.S."/>
            <person name="Kenyon C."/>
            <person name="de Hoog G.S."/>
            <person name="Govender N.P."/>
            <person name="Botha A."/>
            <person name="Moreno L."/>
            <person name="de Vries M."/>
            <person name="Munoz J.F."/>
            <person name="Stielow J.B."/>
        </authorList>
    </citation>
    <scope>NUCLEOTIDE SEQUENCE [LARGE SCALE GENOMIC DNA]</scope>
    <source>
        <strain evidence="1 2">CBS 136260</strain>
    </source>
</reference>
<dbReference type="InterPro" id="IPR011009">
    <property type="entry name" value="Kinase-like_dom_sf"/>
</dbReference>
<comment type="caution">
    <text evidence="1">The sequence shown here is derived from an EMBL/GenBank/DDBJ whole genome shotgun (WGS) entry which is preliminary data.</text>
</comment>
<dbReference type="AlphaFoldDB" id="A0A1B7NM59"/>
<dbReference type="Proteomes" id="UP000091918">
    <property type="component" value="Unassembled WGS sequence"/>
</dbReference>
<dbReference type="SUPFAM" id="SSF56112">
    <property type="entry name" value="Protein kinase-like (PK-like)"/>
    <property type="match status" value="1"/>
</dbReference>
<sequence length="211" mass="24354">MFYVWIVDIHLHNILAKLLKFFDQLSIDQFYEKYGNPRMVTIKRCGGKLLSSNIPPKAVLPLYLGKRAKDFKLSDVRIRLSNVGEAFALEAQFESQAALSYSADIWSLATVIWQIIGKRAISSTNWASEDEMVSQHNDVLGPIPEDWWNRWEKRDQFFDQNKHLMDGRDVWPSIDQGWPYEYILDVFADSALEIAVFILLENSTASRLPPA</sequence>
<dbReference type="OrthoDB" id="4206417at2759"/>
<organism evidence="1 2">
    <name type="scientific">Emergomyces africanus</name>
    <dbReference type="NCBI Taxonomy" id="1955775"/>
    <lineage>
        <taxon>Eukaryota</taxon>
        <taxon>Fungi</taxon>
        <taxon>Dikarya</taxon>
        <taxon>Ascomycota</taxon>
        <taxon>Pezizomycotina</taxon>
        <taxon>Eurotiomycetes</taxon>
        <taxon>Eurotiomycetidae</taxon>
        <taxon>Onygenales</taxon>
        <taxon>Ajellomycetaceae</taxon>
        <taxon>Emergomyces</taxon>
    </lineage>
</organism>
<protein>
    <recommendedName>
        <fullName evidence="3">Protein kinase domain-containing protein</fullName>
    </recommendedName>
</protein>
<dbReference type="STRING" id="1658172.A0A1B7NM59"/>
<dbReference type="Gene3D" id="1.10.510.10">
    <property type="entry name" value="Transferase(Phosphotransferase) domain 1"/>
    <property type="match status" value="1"/>
</dbReference>
<dbReference type="EMBL" id="LGUA01002081">
    <property type="protein sequence ID" value="OAX77766.1"/>
    <property type="molecule type" value="Genomic_DNA"/>
</dbReference>
<name>A0A1B7NM59_9EURO</name>
<accession>A0A1B7NM59</accession>
<proteinExistence type="predicted"/>
<evidence type="ECO:0008006" key="3">
    <source>
        <dbReference type="Google" id="ProtNLM"/>
    </source>
</evidence>